<dbReference type="Proteomes" id="UP001629058">
    <property type="component" value="Unassembled WGS sequence"/>
</dbReference>
<reference evidence="1 2" key="1">
    <citation type="submission" date="2024-06" db="EMBL/GenBank/DDBJ databases">
        <authorList>
            <person name="Kaempfer P."/>
            <person name="Viver T."/>
        </authorList>
    </citation>
    <scope>NUCLEOTIDE SEQUENCE [LARGE SCALE GENOMIC DNA]</scope>
    <source>
        <strain evidence="1 2">ST-37</strain>
    </source>
</reference>
<sequence>MAEITFRKEDFIKDDERYKVEVDRGVGKGVDLVVERETENGEYEVIQAEIIRSPDERVFIVWSEPFNGRVVSDEYKKL</sequence>
<comment type="caution">
    <text evidence="1">The sequence shown here is derived from an EMBL/GenBank/DDBJ whole genome shotgun (WGS) entry which is preliminary data.</text>
</comment>
<evidence type="ECO:0000313" key="1">
    <source>
        <dbReference type="EMBL" id="MFL9833055.1"/>
    </source>
</evidence>
<organism evidence="1 2">
    <name type="scientific">Chryseobacterium terrae</name>
    <dbReference type="NCBI Taxonomy" id="3163299"/>
    <lineage>
        <taxon>Bacteria</taxon>
        <taxon>Pseudomonadati</taxon>
        <taxon>Bacteroidota</taxon>
        <taxon>Flavobacteriia</taxon>
        <taxon>Flavobacteriales</taxon>
        <taxon>Weeksellaceae</taxon>
        <taxon>Chryseobacterium group</taxon>
        <taxon>Chryseobacterium</taxon>
    </lineage>
</organism>
<evidence type="ECO:0000313" key="2">
    <source>
        <dbReference type="Proteomes" id="UP001629058"/>
    </source>
</evidence>
<name>A0ABW8Y139_9FLAO</name>
<protein>
    <submittedName>
        <fullName evidence="1">Glutathione synthase</fullName>
    </submittedName>
</protein>
<keyword evidence="2" id="KW-1185">Reference proteome</keyword>
<gene>
    <name evidence="1" type="ORF">ABS765_03300</name>
</gene>
<proteinExistence type="predicted"/>
<dbReference type="RefSeq" id="WP_408087513.1">
    <property type="nucleotide sequence ID" value="NZ_JBELPY010000001.1"/>
</dbReference>
<dbReference type="EMBL" id="JBELPY010000001">
    <property type="protein sequence ID" value="MFL9833055.1"/>
    <property type="molecule type" value="Genomic_DNA"/>
</dbReference>
<accession>A0ABW8Y139</accession>